<name>A0A2M3ZNP8_9DIPT</name>
<organism evidence="1">
    <name type="scientific">Anopheles braziliensis</name>
    <dbReference type="NCBI Taxonomy" id="58242"/>
    <lineage>
        <taxon>Eukaryota</taxon>
        <taxon>Metazoa</taxon>
        <taxon>Ecdysozoa</taxon>
        <taxon>Arthropoda</taxon>
        <taxon>Hexapoda</taxon>
        <taxon>Insecta</taxon>
        <taxon>Pterygota</taxon>
        <taxon>Neoptera</taxon>
        <taxon>Endopterygota</taxon>
        <taxon>Diptera</taxon>
        <taxon>Nematocera</taxon>
        <taxon>Culicoidea</taxon>
        <taxon>Culicidae</taxon>
        <taxon>Anophelinae</taxon>
        <taxon>Anopheles</taxon>
    </lineage>
</organism>
<dbReference type="AlphaFoldDB" id="A0A2M3ZNP8"/>
<evidence type="ECO:0000313" key="1">
    <source>
        <dbReference type="EMBL" id="MBW30070.1"/>
    </source>
</evidence>
<accession>A0A2M3ZNP8</accession>
<dbReference type="EMBL" id="GGFM01009319">
    <property type="protein sequence ID" value="MBW30070.1"/>
    <property type="molecule type" value="Transcribed_RNA"/>
</dbReference>
<protein>
    <submittedName>
        <fullName evidence="1">Putative secreted peptide</fullName>
    </submittedName>
</protein>
<proteinExistence type="predicted"/>
<sequence>MSIQMQALHLRVIVYSTAAAAAATAAAAARRLLAVEYLVRRNDQLSRHFSLVVHVDNHIGTSRGSERRAGAHGGSADGCTRTGWFAVHLIDAQQTLRKG</sequence>
<reference evidence="1" key="1">
    <citation type="submission" date="2018-01" db="EMBL/GenBank/DDBJ databases">
        <title>An insight into the sialome of Amazonian anophelines.</title>
        <authorList>
            <person name="Ribeiro J.M."/>
            <person name="Scarpassa V."/>
            <person name="Calvo E."/>
        </authorList>
    </citation>
    <scope>NUCLEOTIDE SEQUENCE</scope>
    <source>
        <tissue evidence="1">Salivary glands</tissue>
    </source>
</reference>